<gene>
    <name evidence="1" type="ORF">POZ10_07920</name>
</gene>
<organism evidence="1 2">
    <name type="scientific">Bacteroides uniformis</name>
    <dbReference type="NCBI Taxonomy" id="820"/>
    <lineage>
        <taxon>Bacteria</taxon>
        <taxon>Pseudomonadati</taxon>
        <taxon>Bacteroidota</taxon>
        <taxon>Bacteroidia</taxon>
        <taxon>Bacteroidales</taxon>
        <taxon>Bacteroidaceae</taxon>
        <taxon>Bacteroides</taxon>
    </lineage>
</organism>
<evidence type="ECO:0000313" key="2">
    <source>
        <dbReference type="Proteomes" id="UP001222603"/>
    </source>
</evidence>
<evidence type="ECO:0000313" key="1">
    <source>
        <dbReference type="EMBL" id="MDC1900543.1"/>
    </source>
</evidence>
<feature type="non-terminal residue" evidence="1">
    <location>
        <position position="71"/>
    </location>
</feature>
<accession>A0AAW6H0D6</accession>
<dbReference type="EMBL" id="JAQNSI010000226">
    <property type="protein sequence ID" value="MDC1900543.1"/>
    <property type="molecule type" value="Genomic_DNA"/>
</dbReference>
<dbReference type="AlphaFoldDB" id="A0AAW6H0D6"/>
<dbReference type="Proteomes" id="UP001222603">
    <property type="component" value="Unassembled WGS sequence"/>
</dbReference>
<reference evidence="1" key="1">
    <citation type="submission" date="2022-10" db="EMBL/GenBank/DDBJ databases">
        <title>Human gut microbiome strain richness.</title>
        <authorList>
            <person name="Chen-Liaw A."/>
        </authorList>
    </citation>
    <scope>NUCLEOTIDE SEQUENCE</scope>
    <source>
        <strain evidence="1">1001713st1_F9_1001713B170221_170320</strain>
    </source>
</reference>
<proteinExistence type="predicted"/>
<sequence>MRTKQILLFGLVTCSLTGNMACKDADSEKTLCIDNVRMISRVTGDPLPGDTLLNPNNTGPDFDVYGTDLGL</sequence>
<comment type="caution">
    <text evidence="1">The sequence shown here is derived from an EMBL/GenBank/DDBJ whole genome shotgun (WGS) entry which is preliminary data.</text>
</comment>
<protein>
    <submittedName>
        <fullName evidence="1">Carbohydrate-binding protein</fullName>
    </submittedName>
</protein>
<name>A0AAW6H0D6_BACUN</name>